<evidence type="ECO:0000259" key="7">
    <source>
        <dbReference type="PROSITE" id="PS51900"/>
    </source>
</evidence>
<protein>
    <submittedName>
        <fullName evidence="8">Tyrosine recombinase XerC</fullName>
    </submittedName>
</protein>
<dbReference type="Gene3D" id="1.10.443.10">
    <property type="entry name" value="Intergrase catalytic core"/>
    <property type="match status" value="1"/>
</dbReference>
<comment type="caution">
    <text evidence="8">The sequence shown here is derived from an EMBL/GenBank/DDBJ whole genome shotgun (WGS) entry which is preliminary data.</text>
</comment>
<evidence type="ECO:0000313" key="9">
    <source>
        <dbReference type="Proteomes" id="UP000706525"/>
    </source>
</evidence>
<dbReference type="InterPro" id="IPR046668">
    <property type="entry name" value="DUF6538"/>
</dbReference>
<dbReference type="Gene3D" id="1.10.150.130">
    <property type="match status" value="1"/>
</dbReference>
<dbReference type="Pfam" id="PF20172">
    <property type="entry name" value="DUF6538"/>
    <property type="match status" value="1"/>
</dbReference>
<dbReference type="EMBL" id="CAJZAG010000003">
    <property type="protein sequence ID" value="CAG9168959.1"/>
    <property type="molecule type" value="Genomic_DNA"/>
</dbReference>
<evidence type="ECO:0000256" key="4">
    <source>
        <dbReference type="ARBA" id="ARBA00023172"/>
    </source>
</evidence>
<dbReference type="Pfam" id="PF00589">
    <property type="entry name" value="Phage_integrase"/>
    <property type="match status" value="1"/>
</dbReference>
<reference evidence="8 9" key="1">
    <citation type="submission" date="2021-08" db="EMBL/GenBank/DDBJ databases">
        <authorList>
            <person name="Peeters C."/>
        </authorList>
    </citation>
    <scope>NUCLEOTIDE SEQUENCE [LARGE SCALE GENOMIC DNA]</scope>
    <source>
        <strain evidence="8 9">LMG 32289</strain>
    </source>
</reference>
<dbReference type="InterPro" id="IPR010998">
    <property type="entry name" value="Integrase_recombinase_N"/>
</dbReference>
<dbReference type="InterPro" id="IPR011010">
    <property type="entry name" value="DNA_brk_join_enz"/>
</dbReference>
<dbReference type="InterPro" id="IPR044068">
    <property type="entry name" value="CB"/>
</dbReference>
<dbReference type="PANTHER" id="PTHR30349">
    <property type="entry name" value="PHAGE INTEGRASE-RELATED"/>
    <property type="match status" value="1"/>
</dbReference>
<accession>A0ABN7Y8U1</accession>
<evidence type="ECO:0000313" key="8">
    <source>
        <dbReference type="EMBL" id="CAG9168959.1"/>
    </source>
</evidence>
<dbReference type="PANTHER" id="PTHR30349:SF41">
    <property type="entry name" value="INTEGRASE_RECOMBINASE PROTEIN MJ0367-RELATED"/>
    <property type="match status" value="1"/>
</dbReference>
<evidence type="ECO:0000259" key="6">
    <source>
        <dbReference type="PROSITE" id="PS51898"/>
    </source>
</evidence>
<dbReference type="Proteomes" id="UP000706525">
    <property type="component" value="Unassembled WGS sequence"/>
</dbReference>
<evidence type="ECO:0000256" key="2">
    <source>
        <dbReference type="ARBA" id="ARBA00022908"/>
    </source>
</evidence>
<dbReference type="PROSITE" id="PS51900">
    <property type="entry name" value="CB"/>
    <property type="match status" value="1"/>
</dbReference>
<dbReference type="InterPro" id="IPR050090">
    <property type="entry name" value="Tyrosine_recombinase_XerCD"/>
</dbReference>
<keyword evidence="9" id="KW-1185">Reference proteome</keyword>
<comment type="similarity">
    <text evidence="1">Belongs to the 'phage' integrase family.</text>
</comment>
<feature type="domain" description="Tyr recombinase" evidence="6">
    <location>
        <begin position="273"/>
        <end position="460"/>
    </location>
</feature>
<dbReference type="RefSeq" id="WP_223984335.1">
    <property type="nucleotide sequence ID" value="NZ_CAJZAG010000003.1"/>
</dbReference>
<proteinExistence type="inferred from homology"/>
<keyword evidence="3 5" id="KW-0238">DNA-binding</keyword>
<keyword evidence="2" id="KW-0229">DNA integration</keyword>
<dbReference type="InterPro" id="IPR002104">
    <property type="entry name" value="Integrase_catalytic"/>
</dbReference>
<name>A0ABN7Y8U1_9BURK</name>
<dbReference type="SUPFAM" id="SSF56349">
    <property type="entry name" value="DNA breaking-rejoining enzymes"/>
    <property type="match status" value="1"/>
</dbReference>
<evidence type="ECO:0000256" key="3">
    <source>
        <dbReference type="ARBA" id="ARBA00023125"/>
    </source>
</evidence>
<dbReference type="InterPro" id="IPR013762">
    <property type="entry name" value="Integrase-like_cat_sf"/>
</dbReference>
<organism evidence="8 9">
    <name type="scientific">Cupriavidus pampae</name>
    <dbReference type="NCBI Taxonomy" id="659251"/>
    <lineage>
        <taxon>Bacteria</taxon>
        <taxon>Pseudomonadati</taxon>
        <taxon>Pseudomonadota</taxon>
        <taxon>Betaproteobacteria</taxon>
        <taxon>Burkholderiales</taxon>
        <taxon>Burkholderiaceae</taxon>
        <taxon>Cupriavidus</taxon>
    </lineage>
</organism>
<evidence type="ECO:0000256" key="5">
    <source>
        <dbReference type="PROSITE-ProRule" id="PRU01248"/>
    </source>
</evidence>
<gene>
    <name evidence="8" type="primary">xerC_3</name>
    <name evidence="8" type="ORF">LMG32289_01538</name>
</gene>
<keyword evidence="4" id="KW-0233">DNA recombination</keyword>
<dbReference type="PROSITE" id="PS51898">
    <property type="entry name" value="TYR_RECOMBINASE"/>
    <property type="match status" value="1"/>
</dbReference>
<evidence type="ECO:0000256" key="1">
    <source>
        <dbReference type="ARBA" id="ARBA00008857"/>
    </source>
</evidence>
<feature type="domain" description="Core-binding (CB)" evidence="7">
    <location>
        <begin position="163"/>
        <end position="249"/>
    </location>
</feature>
<sequence>MPYLYISPFMAVKIAYLWRKTETGPFWFKRRVPLDLVKAVGRDYVQVSLGTRDFKVAARKIETLAKKLDAEWAHMRSPSRASSIEQGHQLLASFGVDPSNPKADPESLEVFFDMVEDQLPPSVRHAHYQAYQEGDTVSPEDIDRHLPASSAMALALAQERIKILASDCRDQYIKARASKPRTVNAASIPFKYLIELLGDRDIRRYRRADANRFVQHLLSGDHSENGKPIATTTVQRYLTTLRAAWAYVIKENELDCKNPWSSIEIPGLGRDEEKRVPFTVSDYRLLYAATDSHGLDGLRCILTLVAETGARLAEIVGLGVEDCHIDVPVPFIHIRPHPWRSLKTAQSARKVPLTLRALVAVKAARELKGHSAYLFPRYTSSAGCKADTVSATLNKWIRTNLVEVGRGLTMHSLRHGMTDLLREVGCHTAVINQLLGWESAGQGEKYGAGYSLAQLKDWLDRATALHAG</sequence>